<name>A0AAD7NA89_9AGAR</name>
<keyword evidence="1" id="KW-1133">Transmembrane helix</keyword>
<evidence type="ECO:0000313" key="3">
    <source>
        <dbReference type="Proteomes" id="UP001215280"/>
    </source>
</evidence>
<gene>
    <name evidence="2" type="ORF">DFH07DRAFT_774856</name>
</gene>
<feature type="transmembrane region" description="Helical" evidence="1">
    <location>
        <begin position="24"/>
        <end position="44"/>
    </location>
</feature>
<keyword evidence="3" id="KW-1185">Reference proteome</keyword>
<evidence type="ECO:0000256" key="1">
    <source>
        <dbReference type="SAM" id="Phobius"/>
    </source>
</evidence>
<dbReference type="Gene3D" id="3.40.50.11350">
    <property type="match status" value="1"/>
</dbReference>
<accession>A0AAD7NA89</accession>
<dbReference type="EMBL" id="JARJLG010000079">
    <property type="protein sequence ID" value="KAJ7751242.1"/>
    <property type="molecule type" value="Genomic_DNA"/>
</dbReference>
<evidence type="ECO:0000313" key="2">
    <source>
        <dbReference type="EMBL" id="KAJ7751242.1"/>
    </source>
</evidence>
<dbReference type="Proteomes" id="UP001215280">
    <property type="component" value="Unassembled WGS sequence"/>
</dbReference>
<sequence>MESKLWFPTRHCFNSCYSFARLRFIWAILVLCAAVTSLALFALFNSGLPGQAEIICKPQLTVDPFDPRQAVNGPPTRSFRGQSRYHNLCNDTKYITSWGSGGWSNDVISIINLIYLGLVTDRIPILPIFLPSHLLLNTLGNAYSALNFRDVFDLPRLRKATGIPVLEWWNVKASNSTDLGCWNVWESVQYHEKAPRQSFAPWKLGLDISYTKTPDWVKMLFLVPRVPTTRAANLIEPRPSPKHNVSPPPDEDLLCYDFLYHVAAHQADEIALDYSPAWRYVGAHMHWTPILDRLGDTYIRQTLELRSTDPIPPVVHVRHNGFADWCEEGFSTDCLAPMSAIERRVREVQEEIAEHKGITHVILTSDEKNSTWWQEVYDLGWFRPDHSRTKELYRDWYPILIDAVIQSKSAGFVGTARTTMSILWVESWQDGAARMVQWGKPGADDH</sequence>
<comment type="caution">
    <text evidence="2">The sequence shown here is derived from an EMBL/GenBank/DDBJ whole genome shotgun (WGS) entry which is preliminary data.</text>
</comment>
<organism evidence="2 3">
    <name type="scientific">Mycena maculata</name>
    <dbReference type="NCBI Taxonomy" id="230809"/>
    <lineage>
        <taxon>Eukaryota</taxon>
        <taxon>Fungi</taxon>
        <taxon>Dikarya</taxon>
        <taxon>Basidiomycota</taxon>
        <taxon>Agaricomycotina</taxon>
        <taxon>Agaricomycetes</taxon>
        <taxon>Agaricomycetidae</taxon>
        <taxon>Agaricales</taxon>
        <taxon>Marasmiineae</taxon>
        <taxon>Mycenaceae</taxon>
        <taxon>Mycena</taxon>
    </lineage>
</organism>
<reference evidence="2" key="1">
    <citation type="submission" date="2023-03" db="EMBL/GenBank/DDBJ databases">
        <title>Massive genome expansion in bonnet fungi (Mycena s.s.) driven by repeated elements and novel gene families across ecological guilds.</title>
        <authorList>
            <consortium name="Lawrence Berkeley National Laboratory"/>
            <person name="Harder C.B."/>
            <person name="Miyauchi S."/>
            <person name="Viragh M."/>
            <person name="Kuo A."/>
            <person name="Thoen E."/>
            <person name="Andreopoulos B."/>
            <person name="Lu D."/>
            <person name="Skrede I."/>
            <person name="Drula E."/>
            <person name="Henrissat B."/>
            <person name="Morin E."/>
            <person name="Kohler A."/>
            <person name="Barry K."/>
            <person name="LaButti K."/>
            <person name="Morin E."/>
            <person name="Salamov A."/>
            <person name="Lipzen A."/>
            <person name="Mereny Z."/>
            <person name="Hegedus B."/>
            <person name="Baldrian P."/>
            <person name="Stursova M."/>
            <person name="Weitz H."/>
            <person name="Taylor A."/>
            <person name="Grigoriev I.V."/>
            <person name="Nagy L.G."/>
            <person name="Martin F."/>
            <person name="Kauserud H."/>
        </authorList>
    </citation>
    <scope>NUCLEOTIDE SEQUENCE</scope>
    <source>
        <strain evidence="2">CBHHK188m</strain>
    </source>
</reference>
<proteinExistence type="predicted"/>
<dbReference type="CDD" id="cd11296">
    <property type="entry name" value="O-FucT_like"/>
    <property type="match status" value="1"/>
</dbReference>
<keyword evidence="1" id="KW-0812">Transmembrane</keyword>
<dbReference type="AlphaFoldDB" id="A0AAD7NA89"/>
<protein>
    <submittedName>
        <fullName evidence="2">Uncharacterized protein</fullName>
    </submittedName>
</protein>
<keyword evidence="1" id="KW-0472">Membrane</keyword>